<keyword evidence="3" id="KW-1185">Reference proteome</keyword>
<comment type="caution">
    <text evidence="2">The sequence shown here is derived from an EMBL/GenBank/DDBJ whole genome shotgun (WGS) entry which is preliminary data.</text>
</comment>
<dbReference type="EMBL" id="AHKC01021128">
    <property type="protein sequence ID" value="EKF26329.1"/>
    <property type="molecule type" value="Genomic_DNA"/>
</dbReference>
<evidence type="ECO:0000313" key="3">
    <source>
        <dbReference type="Proteomes" id="UP000007350"/>
    </source>
</evidence>
<protein>
    <submittedName>
        <fullName evidence="2">Uncharacterized protein</fullName>
    </submittedName>
</protein>
<sequence length="236" mass="25699">MLGLCRSLSPPSLLLPLDPVTQRRLCVRGAFTAATRECIEIYICVWAVCVLLVLPEPSNFTVAITVCLSSFLACMCLCVCKKWEESQRADKTSRQEKQCAPSAAAAGHAHTSPHSHTEARKRVQVRAKNTATVIARGGHRGTGRHAPTHRATHAPSRKKGRGKKKNSPECRQHLHARQASCSRINRPPAGCGRRPAHIHPMTPWTPTAGRHAAGSPRQHGDHGTQTHSRPAAKSLL</sequence>
<evidence type="ECO:0000313" key="2">
    <source>
        <dbReference type="EMBL" id="EKF26329.1"/>
    </source>
</evidence>
<proteinExistence type="predicted"/>
<evidence type="ECO:0000256" key="1">
    <source>
        <dbReference type="SAM" id="MobiDB-lite"/>
    </source>
</evidence>
<feature type="compositionally biased region" description="Basic residues" evidence="1">
    <location>
        <begin position="137"/>
        <end position="165"/>
    </location>
</feature>
<feature type="region of interest" description="Disordered" evidence="1">
    <location>
        <begin position="93"/>
        <end position="236"/>
    </location>
</feature>
<dbReference type="AlphaFoldDB" id="K2MKU1"/>
<accession>K2MKU1</accession>
<organism evidence="2 3">
    <name type="scientific">Trypanosoma cruzi marinkellei</name>
    <dbReference type="NCBI Taxonomy" id="85056"/>
    <lineage>
        <taxon>Eukaryota</taxon>
        <taxon>Discoba</taxon>
        <taxon>Euglenozoa</taxon>
        <taxon>Kinetoplastea</taxon>
        <taxon>Metakinetoplastina</taxon>
        <taxon>Trypanosomatida</taxon>
        <taxon>Trypanosomatidae</taxon>
        <taxon>Trypanosoma</taxon>
        <taxon>Schizotrypanum</taxon>
    </lineage>
</organism>
<name>K2MKU1_TRYCR</name>
<feature type="compositionally biased region" description="Low complexity" evidence="1">
    <location>
        <begin position="100"/>
        <end position="114"/>
    </location>
</feature>
<reference evidence="2 3" key="1">
    <citation type="journal article" date="2012" name="BMC Genomics">
        <title>Comparative genomic analysis of human infective Trypanosoma cruzi lineages with the bat-restricted subspecies T. cruzi marinkellei.</title>
        <authorList>
            <person name="Franzen O."/>
            <person name="Talavera-Lopez C."/>
            <person name="Ochaya S."/>
            <person name="Butler C.E."/>
            <person name="Messenger L.A."/>
            <person name="Lewis M.D."/>
            <person name="Llewellyn M.S."/>
            <person name="Marinkelle C.J."/>
            <person name="Tyler K.M."/>
            <person name="Miles M.A."/>
            <person name="Andersson B."/>
        </authorList>
    </citation>
    <scope>NUCLEOTIDE SEQUENCE [LARGE SCALE GENOMIC DNA]</scope>
    <source>
        <strain evidence="2 3">B7</strain>
    </source>
</reference>
<gene>
    <name evidence="2" type="ORF">MOQ_009982</name>
</gene>
<dbReference type="Proteomes" id="UP000007350">
    <property type="component" value="Unassembled WGS sequence"/>
</dbReference>